<evidence type="ECO:0000313" key="5">
    <source>
        <dbReference type="EMBL" id="PIA94970.1"/>
    </source>
</evidence>
<name>A0A2G5HR14_CERBT</name>
<dbReference type="GO" id="GO:0001046">
    <property type="term" value="F:core promoter sequence-specific DNA binding"/>
    <property type="evidence" value="ECO:0007669"/>
    <property type="project" value="TreeGrafter"/>
</dbReference>
<comment type="caution">
    <text evidence="5">The sequence shown here is derived from an EMBL/GenBank/DDBJ whole genome shotgun (WGS) entry which is preliminary data.</text>
</comment>
<feature type="domain" description="Transcription factor CBF/NF-Y/archaeal histone" evidence="4">
    <location>
        <begin position="216"/>
        <end position="262"/>
    </location>
</feature>
<dbReference type="InterPro" id="IPR050568">
    <property type="entry name" value="Transcr_DNA_Rep_Reg"/>
</dbReference>
<dbReference type="Gene3D" id="1.10.20.10">
    <property type="entry name" value="Histone, subunit A"/>
    <property type="match status" value="1"/>
</dbReference>
<dbReference type="Pfam" id="PF00808">
    <property type="entry name" value="CBFD_NFYB_HMF"/>
    <property type="match status" value="1"/>
</dbReference>
<dbReference type="AlphaFoldDB" id="A0A2G5HR14"/>
<keyword evidence="2" id="KW-0539">Nucleus</keyword>
<feature type="region of interest" description="Disordered" evidence="3">
    <location>
        <begin position="1"/>
        <end position="20"/>
    </location>
</feature>
<dbReference type="EMBL" id="LKMD01000104">
    <property type="protein sequence ID" value="PIA94970.1"/>
    <property type="molecule type" value="Genomic_DNA"/>
</dbReference>
<organism evidence="5 6">
    <name type="scientific">Cercospora beticola</name>
    <name type="common">Sugarbeet leaf spot fungus</name>
    <dbReference type="NCBI Taxonomy" id="122368"/>
    <lineage>
        <taxon>Eukaryota</taxon>
        <taxon>Fungi</taxon>
        <taxon>Dikarya</taxon>
        <taxon>Ascomycota</taxon>
        <taxon>Pezizomycotina</taxon>
        <taxon>Dothideomycetes</taxon>
        <taxon>Dothideomycetidae</taxon>
        <taxon>Mycosphaerellales</taxon>
        <taxon>Mycosphaerellaceae</taxon>
        <taxon>Cercospora</taxon>
    </lineage>
</organism>
<protein>
    <submittedName>
        <fullName evidence="5">DNA polymerase epsilon subunit C</fullName>
    </submittedName>
</protein>
<dbReference type="SUPFAM" id="SSF47113">
    <property type="entry name" value="Histone-fold"/>
    <property type="match status" value="1"/>
</dbReference>
<dbReference type="InterPro" id="IPR003958">
    <property type="entry name" value="CBFA_NFYB_domain"/>
</dbReference>
<feature type="compositionally biased region" description="Polar residues" evidence="3">
    <location>
        <begin position="70"/>
        <end position="82"/>
    </location>
</feature>
<evidence type="ECO:0000259" key="4">
    <source>
        <dbReference type="Pfam" id="PF00808"/>
    </source>
</evidence>
<dbReference type="InterPro" id="IPR009072">
    <property type="entry name" value="Histone-fold"/>
</dbReference>
<feature type="region of interest" description="Disordered" evidence="3">
    <location>
        <begin position="40"/>
        <end position="82"/>
    </location>
</feature>
<feature type="compositionally biased region" description="Low complexity" evidence="3">
    <location>
        <begin position="126"/>
        <end position="137"/>
    </location>
</feature>
<gene>
    <name evidence="5" type="ORF">CB0940_08698</name>
</gene>
<dbReference type="GO" id="GO:0017054">
    <property type="term" value="C:negative cofactor 2 complex"/>
    <property type="evidence" value="ECO:0007669"/>
    <property type="project" value="TreeGrafter"/>
</dbReference>
<feature type="region of interest" description="Disordered" evidence="3">
    <location>
        <begin position="299"/>
        <end position="337"/>
    </location>
</feature>
<proteinExistence type="predicted"/>
<dbReference type="PANTHER" id="PTHR10252:SF5">
    <property type="entry name" value="DR1-ASSOCIATED COREPRESSOR"/>
    <property type="match status" value="1"/>
</dbReference>
<comment type="subcellular location">
    <subcellularLocation>
        <location evidence="1">Nucleus</location>
    </subcellularLocation>
</comment>
<evidence type="ECO:0000256" key="3">
    <source>
        <dbReference type="SAM" id="MobiDB-lite"/>
    </source>
</evidence>
<feature type="region of interest" description="Disordered" evidence="3">
    <location>
        <begin position="176"/>
        <end position="196"/>
    </location>
</feature>
<feature type="compositionally biased region" description="Basic and acidic residues" evidence="3">
    <location>
        <begin position="308"/>
        <end position="322"/>
    </location>
</feature>
<dbReference type="Proteomes" id="UP000230605">
    <property type="component" value="Chromosome 6"/>
</dbReference>
<dbReference type="OrthoDB" id="653904at2759"/>
<evidence type="ECO:0000256" key="2">
    <source>
        <dbReference type="ARBA" id="ARBA00023242"/>
    </source>
</evidence>
<feature type="region of interest" description="Disordered" evidence="3">
    <location>
        <begin position="125"/>
        <end position="148"/>
    </location>
</feature>
<feature type="non-terminal residue" evidence="5">
    <location>
        <position position="1"/>
    </location>
</feature>
<evidence type="ECO:0000313" key="6">
    <source>
        <dbReference type="Proteomes" id="UP000230605"/>
    </source>
</evidence>
<sequence>PSTSSSLFQISARRAPGPSSQVATRLAAAVAFQKDKAARRRWSPAKLRVNRGVAKRTRKQHAMEYRPQSPDLSGLSTESSYRPVSPQLGQLGEIPISGSPSFVPQQHFFNNNNNYADFQTPVTSFPQQSPQTYHYQPQPHPGMPPTTRRKQVNYAEQPDDDDDFMPDAPTAKKARRVKQEPMDPFHNGAFEPVPSPAPIKSEPNKDPTLGCQIKTSFPVARIKRIMQADEDIGKVAQVTPTVVSRALELFMIKLISAAAHQARGPEGTSGAGKGPRRVLAQHLKKAIASDPQLDFLEEIVSKVPDAPTKAKKEAGSDSEDTKPKKKGRKRKDSGDDF</sequence>
<evidence type="ECO:0000256" key="1">
    <source>
        <dbReference type="ARBA" id="ARBA00004123"/>
    </source>
</evidence>
<dbReference type="GO" id="GO:0046982">
    <property type="term" value="F:protein heterodimerization activity"/>
    <property type="evidence" value="ECO:0007669"/>
    <property type="project" value="InterPro"/>
</dbReference>
<dbReference type="GO" id="GO:0016251">
    <property type="term" value="F:RNA polymerase II general transcription initiation factor activity"/>
    <property type="evidence" value="ECO:0007669"/>
    <property type="project" value="TreeGrafter"/>
</dbReference>
<accession>A0A2G5HR14</accession>
<reference evidence="5 6" key="1">
    <citation type="submission" date="2015-10" db="EMBL/GenBank/DDBJ databases">
        <title>The cercosporin biosynthetic gene cluster was horizontally transferred to several fungal lineages and shown to be expanded in Cercospora beticola based on microsynteny with recipient genomes.</title>
        <authorList>
            <person name="De Jonge R."/>
            <person name="Ebert M.K."/>
            <person name="Suttle J.C."/>
            <person name="Jurick Ii W.M."/>
            <person name="Secor G.A."/>
            <person name="Thomma B.P."/>
            <person name="Van De Peer Y."/>
            <person name="Bolton M.D."/>
        </authorList>
    </citation>
    <scope>NUCLEOTIDE SEQUENCE [LARGE SCALE GENOMIC DNA]</scope>
    <source>
        <strain evidence="5 6">09-40</strain>
    </source>
</reference>
<dbReference type="PANTHER" id="PTHR10252">
    <property type="entry name" value="HISTONE-LIKE TRANSCRIPTION FACTOR CCAAT-RELATED"/>
    <property type="match status" value="1"/>
</dbReference>
<dbReference type="CDD" id="cd22906">
    <property type="entry name" value="HFD_DRAP1"/>
    <property type="match status" value="1"/>
</dbReference>